<dbReference type="EMBL" id="CP118606">
    <property type="protein sequence ID" value="WEF20745.1"/>
    <property type="molecule type" value="Genomic_DNA"/>
</dbReference>
<evidence type="ECO:0000313" key="2">
    <source>
        <dbReference type="Proteomes" id="UP001214756"/>
    </source>
</evidence>
<sequence>MMTDIYMDRDGMELRLKEVVARVDESDTKLGEFPSTPDAGIATSIIALMASAGAEAAGVANDATRALSAVTHDVLNDLTLSNEEIADEIRDIEEELDKS</sequence>
<dbReference type="RefSeq" id="WP_275093123.1">
    <property type="nucleotide sequence ID" value="NZ_CP118606.1"/>
</dbReference>
<proteinExistence type="predicted"/>
<protein>
    <submittedName>
        <fullName evidence="1">Uncharacterized protein</fullName>
    </submittedName>
</protein>
<gene>
    <name evidence="1" type="ORF">PWF71_15850</name>
</gene>
<organism evidence="1 2">
    <name type="scientific">Microbacterium maritypicum</name>
    <name type="common">Microbacterium liquefaciens</name>
    <dbReference type="NCBI Taxonomy" id="33918"/>
    <lineage>
        <taxon>Bacteria</taxon>
        <taxon>Bacillati</taxon>
        <taxon>Actinomycetota</taxon>
        <taxon>Actinomycetes</taxon>
        <taxon>Micrococcales</taxon>
        <taxon>Microbacteriaceae</taxon>
        <taxon>Microbacterium</taxon>
    </lineage>
</organism>
<evidence type="ECO:0000313" key="1">
    <source>
        <dbReference type="EMBL" id="WEF20745.1"/>
    </source>
</evidence>
<dbReference type="AlphaFoldDB" id="A0AAJ5VAM8"/>
<accession>A0AAJ5VAM8</accession>
<reference evidence="1" key="1">
    <citation type="submission" date="2023-02" db="EMBL/GenBank/DDBJ databases">
        <title>Genome sequence of Microbacterium liquefaciens B1075.</title>
        <authorList>
            <person name="Cao J."/>
            <person name="Li X."/>
        </authorList>
    </citation>
    <scope>NUCLEOTIDE SEQUENCE</scope>
    <source>
        <strain evidence="1">B1075</strain>
    </source>
</reference>
<name>A0AAJ5VAM8_MICMQ</name>
<dbReference type="Proteomes" id="UP001214756">
    <property type="component" value="Chromosome"/>
</dbReference>